<dbReference type="Proteomes" id="UP001595756">
    <property type="component" value="Unassembled WGS sequence"/>
</dbReference>
<dbReference type="Pfam" id="PF14696">
    <property type="entry name" value="Glyoxalase_5"/>
    <property type="match status" value="1"/>
</dbReference>
<sequence>MNAEETEFGGPPPLIRGIEFIEFASTRPEELGAILNRIGFRLLARHCSRQVLLYRQGAMNIIVNSDPATLEGMAREGEDHQISAIAFQVDHAGQAYDRSMAWGAWPIPTRAGAMELNIPGIHGVGDTVIYLVDRLRPFSIYDIDFIYLSDQREVEPIVPDLHFFGLVQYITLGRSAQWTDFYAQLFGFKALPPETHLGILPRGTILASPCGRFYLQLVEPVGDALYDTEWDEQFARLAFGTPDVLGTVQAMSAQGVPFQDNAFVHPDSHGAITAAMSYDVTFELVRHAAEPAPVADTAP</sequence>
<evidence type="ECO:0000313" key="2">
    <source>
        <dbReference type="EMBL" id="MFC4299034.1"/>
    </source>
</evidence>
<organism evidence="2 3">
    <name type="scientific">Castellaniella hirudinis</name>
    <dbReference type="NCBI Taxonomy" id="1144617"/>
    <lineage>
        <taxon>Bacteria</taxon>
        <taxon>Pseudomonadati</taxon>
        <taxon>Pseudomonadota</taxon>
        <taxon>Betaproteobacteria</taxon>
        <taxon>Burkholderiales</taxon>
        <taxon>Alcaligenaceae</taxon>
        <taxon>Castellaniella</taxon>
    </lineage>
</organism>
<protein>
    <submittedName>
        <fullName evidence="2">VOC family protein</fullName>
    </submittedName>
</protein>
<proteinExistence type="predicted"/>
<evidence type="ECO:0000259" key="1">
    <source>
        <dbReference type="Pfam" id="PF00903"/>
    </source>
</evidence>
<evidence type="ECO:0000313" key="3">
    <source>
        <dbReference type="Proteomes" id="UP001595756"/>
    </source>
</evidence>
<gene>
    <name evidence="2" type="ORF">ACFO0J_13380</name>
</gene>
<dbReference type="InterPro" id="IPR029068">
    <property type="entry name" value="Glyas_Bleomycin-R_OHBP_Dase"/>
</dbReference>
<name>A0ABV8S0I4_9BURK</name>
<comment type="caution">
    <text evidence="2">The sequence shown here is derived from an EMBL/GenBank/DDBJ whole genome shotgun (WGS) entry which is preliminary data.</text>
</comment>
<dbReference type="EMBL" id="JBHSDY010000009">
    <property type="protein sequence ID" value="MFC4299034.1"/>
    <property type="molecule type" value="Genomic_DNA"/>
</dbReference>
<dbReference type="InterPro" id="IPR004360">
    <property type="entry name" value="Glyas_Fos-R_dOase_dom"/>
</dbReference>
<dbReference type="SUPFAM" id="SSF54593">
    <property type="entry name" value="Glyoxalase/Bleomycin resistance protein/Dihydroxybiphenyl dioxygenase"/>
    <property type="match status" value="2"/>
</dbReference>
<dbReference type="Gene3D" id="3.10.180.10">
    <property type="entry name" value="2,3-Dihydroxybiphenyl 1,2-Dioxygenase, domain 1"/>
    <property type="match status" value="2"/>
</dbReference>
<feature type="domain" description="Glyoxalase/fosfomycin resistance/dioxygenase" evidence="1">
    <location>
        <begin position="175"/>
        <end position="272"/>
    </location>
</feature>
<reference evidence="3" key="1">
    <citation type="journal article" date="2019" name="Int. J. Syst. Evol. Microbiol.">
        <title>The Global Catalogue of Microorganisms (GCM) 10K type strain sequencing project: providing services to taxonomists for standard genome sequencing and annotation.</title>
        <authorList>
            <consortium name="The Broad Institute Genomics Platform"/>
            <consortium name="The Broad Institute Genome Sequencing Center for Infectious Disease"/>
            <person name="Wu L."/>
            <person name="Ma J."/>
        </authorList>
    </citation>
    <scope>NUCLEOTIDE SEQUENCE [LARGE SCALE GENOMIC DNA]</scope>
    <source>
        <strain evidence="3">CGMCC 1.19029</strain>
    </source>
</reference>
<accession>A0ABV8S0I4</accession>
<keyword evidence="3" id="KW-1185">Reference proteome</keyword>
<dbReference type="Pfam" id="PF00903">
    <property type="entry name" value="Glyoxalase"/>
    <property type="match status" value="1"/>
</dbReference>
<dbReference type="RefSeq" id="WP_376813594.1">
    <property type="nucleotide sequence ID" value="NZ_JBHSDY010000009.1"/>
</dbReference>